<dbReference type="EMBL" id="GBXM01064787">
    <property type="protein sequence ID" value="JAH43790.1"/>
    <property type="molecule type" value="Transcribed_RNA"/>
</dbReference>
<evidence type="ECO:0000256" key="1">
    <source>
        <dbReference type="SAM" id="MobiDB-lite"/>
    </source>
</evidence>
<sequence length="55" mass="6846">MWTKKYSCFHRYCDYATCISISCHFHSPFHFKEENEEHDLAESERQTSHRMKYLR</sequence>
<dbReference type="AlphaFoldDB" id="A0A0E9ST33"/>
<feature type="region of interest" description="Disordered" evidence="1">
    <location>
        <begin position="36"/>
        <end position="55"/>
    </location>
</feature>
<protein>
    <submittedName>
        <fullName evidence="2">Uncharacterized protein</fullName>
    </submittedName>
</protein>
<organism evidence="2">
    <name type="scientific">Anguilla anguilla</name>
    <name type="common">European freshwater eel</name>
    <name type="synonym">Muraena anguilla</name>
    <dbReference type="NCBI Taxonomy" id="7936"/>
    <lineage>
        <taxon>Eukaryota</taxon>
        <taxon>Metazoa</taxon>
        <taxon>Chordata</taxon>
        <taxon>Craniata</taxon>
        <taxon>Vertebrata</taxon>
        <taxon>Euteleostomi</taxon>
        <taxon>Actinopterygii</taxon>
        <taxon>Neopterygii</taxon>
        <taxon>Teleostei</taxon>
        <taxon>Anguilliformes</taxon>
        <taxon>Anguillidae</taxon>
        <taxon>Anguilla</taxon>
    </lineage>
</organism>
<name>A0A0E9ST33_ANGAN</name>
<accession>A0A0E9ST33</accession>
<proteinExistence type="predicted"/>
<evidence type="ECO:0000313" key="2">
    <source>
        <dbReference type="EMBL" id="JAH43790.1"/>
    </source>
</evidence>
<feature type="compositionally biased region" description="Basic and acidic residues" evidence="1">
    <location>
        <begin position="36"/>
        <end position="47"/>
    </location>
</feature>
<reference evidence="2" key="2">
    <citation type="journal article" date="2015" name="Fish Shellfish Immunol.">
        <title>Early steps in the European eel (Anguilla anguilla)-Vibrio vulnificus interaction in the gills: Role of the RtxA13 toxin.</title>
        <authorList>
            <person name="Callol A."/>
            <person name="Pajuelo D."/>
            <person name="Ebbesson L."/>
            <person name="Teles M."/>
            <person name="MacKenzie S."/>
            <person name="Amaro C."/>
        </authorList>
    </citation>
    <scope>NUCLEOTIDE SEQUENCE</scope>
</reference>
<reference evidence="2" key="1">
    <citation type="submission" date="2014-11" db="EMBL/GenBank/DDBJ databases">
        <authorList>
            <person name="Amaro Gonzalez C."/>
        </authorList>
    </citation>
    <scope>NUCLEOTIDE SEQUENCE</scope>
</reference>